<keyword evidence="3" id="KW-1185">Reference proteome</keyword>
<dbReference type="RefSeq" id="WP_389218459.1">
    <property type="nucleotide sequence ID" value="NZ_JBIACJ010000004.1"/>
</dbReference>
<gene>
    <name evidence="2" type="ORF">ACFYKT_08890</name>
</gene>
<name>A0ABW6K0D5_9BACI</name>
<dbReference type="Proteomes" id="UP001601058">
    <property type="component" value="Unassembled WGS sequence"/>
</dbReference>
<sequence length="326" mass="38092">MIVQERPIPIRIQKNEVLLRRLPKNHITRAAIESELARRWSGHRGEQAVDFSLSKLPESDYLIFHGMRLTNGQFYFQIDTLILTAYFALILEVKNYVGTLYFDPVLNQLIQTNLQGEEKGYANPVEQARQQQQELKKWLEKRNVFLPIEYLIIISKPSTIIKTASGHEQILENVLHVQYLLSRMDKINSTYKKEILSTKELKKLSRILLKEHTPETFDILPFYKIPLTEIQTGVQCDHCSSNLPMKRHYGTWYCLNCQTKNKNAHIQAINDYFLLTNDAPISNEQLRKFLQLTSANIAYKLLKTMNLSCKGTCRDRVYFPRYAKPN</sequence>
<proteinExistence type="predicted"/>
<dbReference type="InterPro" id="IPR011528">
    <property type="entry name" value="NERD"/>
</dbReference>
<dbReference type="PROSITE" id="PS50965">
    <property type="entry name" value="NERD"/>
    <property type="match status" value="1"/>
</dbReference>
<protein>
    <submittedName>
        <fullName evidence="2">Nuclease-related domain-containing protein</fullName>
    </submittedName>
</protein>
<feature type="domain" description="NERD" evidence="1">
    <location>
        <begin position="41"/>
        <end position="158"/>
    </location>
</feature>
<comment type="caution">
    <text evidence="2">The sequence shown here is derived from an EMBL/GenBank/DDBJ whole genome shotgun (WGS) entry which is preliminary data.</text>
</comment>
<evidence type="ECO:0000259" key="1">
    <source>
        <dbReference type="PROSITE" id="PS50965"/>
    </source>
</evidence>
<accession>A0ABW6K0D5</accession>
<dbReference type="Pfam" id="PF08378">
    <property type="entry name" value="NERD"/>
    <property type="match status" value="1"/>
</dbReference>
<reference evidence="2 3" key="1">
    <citation type="submission" date="2024-08" db="EMBL/GenBank/DDBJ databases">
        <title>Two novel Cytobacillus novel species.</title>
        <authorList>
            <person name="Liu G."/>
        </authorList>
    </citation>
    <scope>NUCLEOTIDE SEQUENCE [LARGE SCALE GENOMIC DNA]</scope>
    <source>
        <strain evidence="2 3">FJAT-53684</strain>
    </source>
</reference>
<dbReference type="EMBL" id="JBIACJ010000004">
    <property type="protein sequence ID" value="MFE8696450.1"/>
    <property type="molecule type" value="Genomic_DNA"/>
</dbReference>
<evidence type="ECO:0000313" key="2">
    <source>
        <dbReference type="EMBL" id="MFE8696450.1"/>
    </source>
</evidence>
<organism evidence="2 3">
    <name type="scientific">Cytobacillus mangrovibacter</name>
    <dbReference type="NCBI Taxonomy" id="3299024"/>
    <lineage>
        <taxon>Bacteria</taxon>
        <taxon>Bacillati</taxon>
        <taxon>Bacillota</taxon>
        <taxon>Bacilli</taxon>
        <taxon>Bacillales</taxon>
        <taxon>Bacillaceae</taxon>
        <taxon>Cytobacillus</taxon>
    </lineage>
</organism>
<evidence type="ECO:0000313" key="3">
    <source>
        <dbReference type="Proteomes" id="UP001601058"/>
    </source>
</evidence>